<evidence type="ECO:0000256" key="6">
    <source>
        <dbReference type="ARBA" id="ARBA00018569"/>
    </source>
</evidence>
<evidence type="ECO:0000256" key="8">
    <source>
        <dbReference type="ARBA" id="ARBA00023235"/>
    </source>
</evidence>
<reference evidence="12" key="1">
    <citation type="submission" date="2021-11" db="EMBL/GenBank/DDBJ databases">
        <title>Genome sequence.</title>
        <authorList>
            <person name="Sun Q."/>
        </authorList>
    </citation>
    <scope>NUCLEOTIDE SEQUENCE</scope>
    <source>
        <strain evidence="12">JC732</strain>
    </source>
</reference>
<evidence type="ECO:0000256" key="1">
    <source>
        <dbReference type="ARBA" id="ARBA00000083"/>
    </source>
</evidence>
<accession>A0A9X1MUC2</accession>
<dbReference type="EMBL" id="JAJKFT010000010">
    <property type="protein sequence ID" value="MCC9631759.1"/>
    <property type="molecule type" value="Genomic_DNA"/>
</dbReference>
<dbReference type="NCBIfam" id="TIGR01179">
    <property type="entry name" value="galE"/>
    <property type="match status" value="1"/>
</dbReference>
<comment type="caution">
    <text evidence="12">The sequence shown here is derived from an EMBL/GenBank/DDBJ whole genome shotgun (WGS) entry which is preliminary data.</text>
</comment>
<dbReference type="InterPro" id="IPR001509">
    <property type="entry name" value="Epimerase_deHydtase"/>
</dbReference>
<organism evidence="12 13">
    <name type="scientific">Blastopirellula sediminis</name>
    <dbReference type="NCBI Taxonomy" id="2894196"/>
    <lineage>
        <taxon>Bacteria</taxon>
        <taxon>Pseudomonadati</taxon>
        <taxon>Planctomycetota</taxon>
        <taxon>Planctomycetia</taxon>
        <taxon>Pirellulales</taxon>
        <taxon>Pirellulaceae</taxon>
        <taxon>Blastopirellula</taxon>
    </lineage>
</organism>
<evidence type="ECO:0000256" key="5">
    <source>
        <dbReference type="ARBA" id="ARBA00013189"/>
    </source>
</evidence>
<evidence type="ECO:0000313" key="13">
    <source>
        <dbReference type="Proteomes" id="UP001139103"/>
    </source>
</evidence>
<evidence type="ECO:0000256" key="7">
    <source>
        <dbReference type="ARBA" id="ARBA00023027"/>
    </source>
</evidence>
<keyword evidence="13" id="KW-1185">Reference proteome</keyword>
<evidence type="ECO:0000256" key="10">
    <source>
        <dbReference type="RuleBase" id="RU366046"/>
    </source>
</evidence>
<dbReference type="Gene3D" id="3.90.25.10">
    <property type="entry name" value="UDP-galactose 4-epimerase, domain 1"/>
    <property type="match status" value="1"/>
</dbReference>
<name>A0A9X1MUC2_9BACT</name>
<comment type="cofactor">
    <cofactor evidence="2 10">
        <name>NAD(+)</name>
        <dbReference type="ChEBI" id="CHEBI:57540"/>
    </cofactor>
</comment>
<evidence type="ECO:0000256" key="4">
    <source>
        <dbReference type="ARBA" id="ARBA00007637"/>
    </source>
</evidence>
<dbReference type="GO" id="GO:0033499">
    <property type="term" value="P:galactose catabolic process via UDP-galactose, Leloir pathway"/>
    <property type="evidence" value="ECO:0007669"/>
    <property type="project" value="TreeGrafter"/>
</dbReference>
<evidence type="ECO:0000256" key="9">
    <source>
        <dbReference type="ARBA" id="ARBA00023277"/>
    </source>
</evidence>
<keyword evidence="9 10" id="KW-0119">Carbohydrate metabolism</keyword>
<dbReference type="Gene3D" id="3.40.50.720">
    <property type="entry name" value="NAD(P)-binding Rossmann-like Domain"/>
    <property type="match status" value="1"/>
</dbReference>
<comment type="pathway">
    <text evidence="3 10">Carbohydrate metabolism; galactose metabolism.</text>
</comment>
<evidence type="ECO:0000256" key="2">
    <source>
        <dbReference type="ARBA" id="ARBA00001911"/>
    </source>
</evidence>
<comment type="subunit">
    <text evidence="10">Homodimer.</text>
</comment>
<dbReference type="Proteomes" id="UP001139103">
    <property type="component" value="Unassembled WGS sequence"/>
</dbReference>
<feature type="domain" description="NAD-dependent epimerase/dehydratase" evidence="11">
    <location>
        <begin position="3"/>
        <end position="243"/>
    </location>
</feature>
<proteinExistence type="inferred from homology"/>
<dbReference type="PANTHER" id="PTHR43725:SF53">
    <property type="entry name" value="UDP-ARABINOSE 4-EPIMERASE 1"/>
    <property type="match status" value="1"/>
</dbReference>
<keyword evidence="7 10" id="KW-0520">NAD</keyword>
<comment type="catalytic activity">
    <reaction evidence="1 10">
        <text>UDP-alpha-D-glucose = UDP-alpha-D-galactose</text>
        <dbReference type="Rhea" id="RHEA:22168"/>
        <dbReference type="ChEBI" id="CHEBI:58885"/>
        <dbReference type="ChEBI" id="CHEBI:66914"/>
        <dbReference type="EC" id="5.1.3.2"/>
    </reaction>
</comment>
<comment type="similarity">
    <text evidence="4 10">Belongs to the NAD(P)-dependent epimerase/dehydratase family.</text>
</comment>
<evidence type="ECO:0000256" key="3">
    <source>
        <dbReference type="ARBA" id="ARBA00004947"/>
    </source>
</evidence>
<dbReference type="InterPro" id="IPR005886">
    <property type="entry name" value="UDP_G4E"/>
</dbReference>
<dbReference type="Pfam" id="PF01370">
    <property type="entry name" value="Epimerase"/>
    <property type="match status" value="1"/>
</dbReference>
<dbReference type="EC" id="5.1.3.2" evidence="5 10"/>
<sequence>MKVLVSGGAGYVGSHTARHLMRQGHDVWIYDNLSQGHRGAVPADRLIVGDLHDGPQLTSLMRELKIEAVMHFAASALVGESVTDPAKYYRNNIVATLSLLDSMRAADVRRIVFSSTCATYGEPDQMPITESTTQSPVNPYGFTKLCIEHALADYAHAYGFGYAALRYFNASGASPDGDIGEDHDPESHLIPIVLQVALGQREAISIFGDDYPTPDGTCIRDYIHVDDLATAHLTAMEKLEPGVALKLNLGTGEGVSVREVIQACRDVTGHAIPEKIAPRRPGDPPELVADASLALKQLGWRAKYLDIRKTVETAWKWHVAHPHGYAD</sequence>
<dbReference type="SUPFAM" id="SSF51735">
    <property type="entry name" value="NAD(P)-binding Rossmann-fold domains"/>
    <property type="match status" value="1"/>
</dbReference>
<dbReference type="RefSeq" id="WP_230224305.1">
    <property type="nucleotide sequence ID" value="NZ_JAJKFT010000010.1"/>
</dbReference>
<evidence type="ECO:0000313" key="12">
    <source>
        <dbReference type="EMBL" id="MCC9631759.1"/>
    </source>
</evidence>
<dbReference type="InterPro" id="IPR036291">
    <property type="entry name" value="NAD(P)-bd_dom_sf"/>
</dbReference>
<gene>
    <name evidence="12" type="primary">galE</name>
    <name evidence="12" type="ORF">LOC68_25465</name>
</gene>
<keyword evidence="8 10" id="KW-0413">Isomerase</keyword>
<evidence type="ECO:0000259" key="11">
    <source>
        <dbReference type="Pfam" id="PF01370"/>
    </source>
</evidence>
<dbReference type="AlphaFoldDB" id="A0A9X1MUC2"/>
<dbReference type="CDD" id="cd05247">
    <property type="entry name" value="UDP_G4E_1_SDR_e"/>
    <property type="match status" value="1"/>
</dbReference>
<dbReference type="GO" id="GO:0003978">
    <property type="term" value="F:UDP-glucose 4-epimerase activity"/>
    <property type="evidence" value="ECO:0007669"/>
    <property type="project" value="UniProtKB-UniRule"/>
</dbReference>
<dbReference type="PANTHER" id="PTHR43725">
    <property type="entry name" value="UDP-GLUCOSE 4-EPIMERASE"/>
    <property type="match status" value="1"/>
</dbReference>
<protein>
    <recommendedName>
        <fullName evidence="6 10">UDP-glucose 4-epimerase</fullName>
        <ecNumber evidence="5 10">5.1.3.2</ecNumber>
    </recommendedName>
</protein>